<dbReference type="AlphaFoldDB" id="A0AAD4WIT8"/>
<evidence type="ECO:0000259" key="1">
    <source>
        <dbReference type="Pfam" id="PF13456"/>
    </source>
</evidence>
<dbReference type="EMBL" id="JAJFAZ020000002">
    <property type="protein sequence ID" value="KAI5344298.1"/>
    <property type="molecule type" value="Genomic_DNA"/>
</dbReference>
<accession>A0AAD4WIT8</accession>
<dbReference type="GO" id="GO:0003676">
    <property type="term" value="F:nucleic acid binding"/>
    <property type="evidence" value="ECO:0007669"/>
    <property type="project" value="InterPro"/>
</dbReference>
<comment type="caution">
    <text evidence="3">The sequence shown here is derived from an EMBL/GenBank/DDBJ whole genome shotgun (WGS) entry which is preliminary data.</text>
</comment>
<dbReference type="InterPro" id="IPR002156">
    <property type="entry name" value="RNaseH_domain"/>
</dbReference>
<feature type="domain" description="Integrase zinc-binding" evidence="2">
    <location>
        <begin position="63"/>
        <end position="91"/>
    </location>
</feature>
<keyword evidence="4" id="KW-1185">Reference proteome</keyword>
<dbReference type="Proteomes" id="UP001054821">
    <property type="component" value="Chromosome 2"/>
</dbReference>
<feature type="domain" description="RNase H type-1" evidence="1">
    <location>
        <begin position="6"/>
        <end position="60"/>
    </location>
</feature>
<sequence>MEYALRFNFRTSNNEAEYEALLAGLRVAKGMGAIQININNDFQLIMNQVTADFSANDSLAHKAFRQGYYWPTMHQDAVTLVKKCDKCQRFSNVPYIPAEPLTPIFDSDLFR</sequence>
<dbReference type="Pfam" id="PF13456">
    <property type="entry name" value="RVT_3"/>
    <property type="match status" value="1"/>
</dbReference>
<dbReference type="InterPro" id="IPR012337">
    <property type="entry name" value="RNaseH-like_sf"/>
</dbReference>
<dbReference type="InterPro" id="IPR036397">
    <property type="entry name" value="RNaseH_sf"/>
</dbReference>
<dbReference type="Pfam" id="PF17921">
    <property type="entry name" value="Integrase_H2C2"/>
    <property type="match status" value="1"/>
</dbReference>
<organism evidence="3 4">
    <name type="scientific">Prunus dulcis</name>
    <name type="common">Almond</name>
    <name type="synonym">Amygdalus dulcis</name>
    <dbReference type="NCBI Taxonomy" id="3755"/>
    <lineage>
        <taxon>Eukaryota</taxon>
        <taxon>Viridiplantae</taxon>
        <taxon>Streptophyta</taxon>
        <taxon>Embryophyta</taxon>
        <taxon>Tracheophyta</taxon>
        <taxon>Spermatophyta</taxon>
        <taxon>Magnoliopsida</taxon>
        <taxon>eudicotyledons</taxon>
        <taxon>Gunneridae</taxon>
        <taxon>Pentapetalae</taxon>
        <taxon>rosids</taxon>
        <taxon>fabids</taxon>
        <taxon>Rosales</taxon>
        <taxon>Rosaceae</taxon>
        <taxon>Amygdaloideae</taxon>
        <taxon>Amygdaleae</taxon>
        <taxon>Prunus</taxon>
    </lineage>
</organism>
<name>A0AAD4WIT8_PRUDU</name>
<evidence type="ECO:0000313" key="4">
    <source>
        <dbReference type="Proteomes" id="UP001054821"/>
    </source>
</evidence>
<protein>
    <recommendedName>
        <fullName evidence="5">RNase H type-1 domain-containing protein</fullName>
    </recommendedName>
</protein>
<reference evidence="3 4" key="1">
    <citation type="journal article" date="2022" name="G3 (Bethesda)">
        <title>Whole-genome sequence and methylome profiling of the almond [Prunus dulcis (Mill.) D.A. Webb] cultivar 'Nonpareil'.</title>
        <authorList>
            <person name="D'Amico-Willman K.M."/>
            <person name="Ouma W.Z."/>
            <person name="Meulia T."/>
            <person name="Sideli G.M."/>
            <person name="Gradziel T.M."/>
            <person name="Fresnedo-Ramirez J."/>
        </authorList>
    </citation>
    <scope>NUCLEOTIDE SEQUENCE [LARGE SCALE GENOMIC DNA]</scope>
    <source>
        <strain evidence="3">Clone GOH B32 T37-40</strain>
    </source>
</reference>
<evidence type="ECO:0000313" key="3">
    <source>
        <dbReference type="EMBL" id="KAI5344298.1"/>
    </source>
</evidence>
<evidence type="ECO:0008006" key="5">
    <source>
        <dbReference type="Google" id="ProtNLM"/>
    </source>
</evidence>
<gene>
    <name evidence="3" type="ORF">L3X38_012175</name>
</gene>
<proteinExistence type="predicted"/>
<evidence type="ECO:0000259" key="2">
    <source>
        <dbReference type="Pfam" id="PF17921"/>
    </source>
</evidence>
<dbReference type="InterPro" id="IPR041588">
    <property type="entry name" value="Integrase_H2C2"/>
</dbReference>
<dbReference type="Gene3D" id="3.30.420.10">
    <property type="entry name" value="Ribonuclease H-like superfamily/Ribonuclease H"/>
    <property type="match status" value="1"/>
</dbReference>
<dbReference type="PANTHER" id="PTHR48475">
    <property type="entry name" value="RIBONUCLEASE H"/>
    <property type="match status" value="1"/>
</dbReference>
<dbReference type="GO" id="GO:0004523">
    <property type="term" value="F:RNA-DNA hybrid ribonuclease activity"/>
    <property type="evidence" value="ECO:0007669"/>
    <property type="project" value="InterPro"/>
</dbReference>
<dbReference type="PANTHER" id="PTHR48475:SF2">
    <property type="entry name" value="RIBONUCLEASE H"/>
    <property type="match status" value="1"/>
</dbReference>
<dbReference type="SUPFAM" id="SSF53098">
    <property type="entry name" value="Ribonuclease H-like"/>
    <property type="match status" value="1"/>
</dbReference>